<keyword evidence="3" id="KW-0732">Signal</keyword>
<sequence length="1391" mass="151026">MPLQNIPPHRLTILALAVLSIIPILPSQAYAVACVDCAGSWFQEYQASDLGGTCTGSDSNSDNNGYDTSSSSYDDTSSSSYSYTSSSSYSYPSSSSYSYPSSSSYSYPSSSSYSYPSSSSYNYPFSSDYDDPFSWNYDDPFSWNYGDTFSLNYGDFSGSDSFAGDPINTSIGNVVESARDYRSSGPFPVNFSRTYNSLPMLVPGFVNSLGGNWRGTYDANIVIHDGDVYVYRPDGKAAKFTLVNGAYASASDIVATLMPVQAGGQPAGWIYTTAVHTVETYDVNGRLKSIANRNGLIQTLAYDGNGSLTSVTDPLGRVLQFAYDSSNRLVTLTGPDLATIRYAYDANNNLTSVTYPDSTTTGYQYQNSAFPSLLTGRVDAKGVVVSTWTYDNQGRAIGNQLANGVAAVTVRYNQDSTDVTDVRGVTRTRQFQRIGSTKKLVSMTVACSDCDAELLRSVSHDSNGFATGSTDFSGLTIQNTLDSRGLALTETVAAGTPLARTIKYTWHPIFPNLTSIVLPNNQSSQFEYDDKGNLTKRTMTADGVSRVSTYQYNAAGQLIHVTNPGADGKNVTTLTYDKQGNLASVTNALNQSIRFTQYDANGRLLSLTDPRGRSTTFTYDANGRQTSITTGALVSKFTYNANGQRSSVSLANGSILDYAYDDAHRLTDVIDTRDTNLHLTRDAAGSVTQSTMTVASGAVARSRAFAYDQRGRLLQVAGNNGQKSAYAYDRTGHLLSVSDAINRTSQAQYDALQRMTQSIDAKGNATAYGYDTNDNLAGVTSPRGLATQYQRNGFGQVIKLISPDTGQTSYQYDTAGKLIVATDARGKTARMRYDVLGRPTQISLAEDQQVSLTYDQGPYGIGRLTAVNNPTSGNSYQYDVNGRITFQRQTIGNVSEEVKYDHTEIGQLTSMHYPSGTTVQYTYAADGKAVSLNINGTSLLSQIKYQADDQIGQWTWGNTRVATRSFDADGRLTAFSKAGSSATIAYDNADRIINMADSSGPSRRQGFAYDNNDALTNYTANATTQSYQYDEDGNRTAQGNGGAIVNYAYASGSNRLLKLTGSQKATLQYDATGNIVADGTNRYTYDTLGRLVQVSNAAGSTRYLFDPLGQRVAKLNGSGKDGEDDDRKKEASNEDGKTATTYFTYDTAGHLIGEYNRQRSQSTEYVWLGNAPVAVLNKNGNAPAQLYYVHTDHLGTPRQVTHSATNAVVWEWFGEPFGTSVPDEDPGHTGKKFSMNLRYAGQYYDKESSLFHNGFRDYNPKIGRYVQSDPIGLAGGINTYGYVGGNPINRVDPTGLYYFQQPWQANDPIVGRENTWIVPGGAISSFIENYVPAGRTLAEIHDPLVGVLTSAGLPDIIANIPTMPLAYIAASYLELRRFLGFTEQPKQMCTR</sequence>
<evidence type="ECO:0000313" key="6">
    <source>
        <dbReference type="EMBL" id="CAG9931719.1"/>
    </source>
</evidence>
<accession>A0ABM8YW54</accession>
<feature type="domain" description="Teneurin-like YD-shell" evidence="5">
    <location>
        <begin position="982"/>
        <end position="1269"/>
    </location>
</feature>
<dbReference type="Pfam" id="PF25023">
    <property type="entry name" value="TEN_YD-shell"/>
    <property type="match status" value="4"/>
</dbReference>
<feature type="compositionally biased region" description="Low complexity" evidence="2">
    <location>
        <begin position="57"/>
        <end position="108"/>
    </location>
</feature>
<feature type="region of interest" description="Disordered" evidence="2">
    <location>
        <begin position="1115"/>
        <end position="1135"/>
    </location>
</feature>
<keyword evidence="1" id="KW-0677">Repeat</keyword>
<evidence type="ECO:0000259" key="4">
    <source>
        <dbReference type="Pfam" id="PF20148"/>
    </source>
</evidence>
<protein>
    <submittedName>
        <fullName evidence="6">Type IV secretion protein Rhs</fullName>
    </submittedName>
</protein>
<dbReference type="InterPro" id="IPR056823">
    <property type="entry name" value="TEN-like_YD-shell"/>
</dbReference>
<feature type="domain" description="Teneurin-like YD-shell" evidence="5">
    <location>
        <begin position="675"/>
        <end position="847"/>
    </location>
</feature>
<dbReference type="EMBL" id="OU912926">
    <property type="protein sequence ID" value="CAG9931719.1"/>
    <property type="molecule type" value="Genomic_DNA"/>
</dbReference>
<reference evidence="6 7" key="1">
    <citation type="submission" date="2021-10" db="EMBL/GenBank/DDBJ databases">
        <authorList>
            <person name="Koch H."/>
        </authorList>
    </citation>
    <scope>NUCLEOTIDE SEQUENCE [LARGE SCALE GENOMIC DNA]</scope>
    <source>
        <strain evidence="6">6680</strain>
    </source>
</reference>
<dbReference type="InterPro" id="IPR050708">
    <property type="entry name" value="T6SS_VgrG/RHS"/>
</dbReference>
<organism evidence="6 7">
    <name type="scientific">Candidatus Nitrotoga arctica</name>
    <dbReference type="NCBI Taxonomy" id="453162"/>
    <lineage>
        <taxon>Bacteria</taxon>
        <taxon>Pseudomonadati</taxon>
        <taxon>Pseudomonadota</taxon>
        <taxon>Betaproteobacteria</taxon>
        <taxon>Nitrosomonadales</taxon>
        <taxon>Gallionellaceae</taxon>
        <taxon>Candidatus Nitrotoga</taxon>
    </lineage>
</organism>
<evidence type="ECO:0000256" key="3">
    <source>
        <dbReference type="SAM" id="SignalP"/>
    </source>
</evidence>
<evidence type="ECO:0000259" key="5">
    <source>
        <dbReference type="Pfam" id="PF25023"/>
    </source>
</evidence>
<dbReference type="NCBIfam" id="TIGR03696">
    <property type="entry name" value="Rhs_assc_core"/>
    <property type="match status" value="1"/>
</dbReference>
<dbReference type="InterPro" id="IPR045351">
    <property type="entry name" value="DUF6531"/>
</dbReference>
<gene>
    <name evidence="6" type="primary">rhsD</name>
    <name evidence="6" type="ORF">NTG6680_0466</name>
</gene>
<name>A0ABM8YW54_9PROT</name>
<evidence type="ECO:0000256" key="2">
    <source>
        <dbReference type="SAM" id="MobiDB-lite"/>
    </source>
</evidence>
<keyword evidence="7" id="KW-1185">Reference proteome</keyword>
<evidence type="ECO:0000256" key="1">
    <source>
        <dbReference type="ARBA" id="ARBA00022737"/>
    </source>
</evidence>
<dbReference type="Proteomes" id="UP000839052">
    <property type="component" value="Chromosome"/>
</dbReference>
<dbReference type="Pfam" id="PF20148">
    <property type="entry name" value="DUF6531"/>
    <property type="match status" value="1"/>
</dbReference>
<evidence type="ECO:0000313" key="7">
    <source>
        <dbReference type="Proteomes" id="UP000839052"/>
    </source>
</evidence>
<feature type="region of interest" description="Disordered" evidence="2">
    <location>
        <begin position="53"/>
        <end position="108"/>
    </location>
</feature>
<feature type="chain" id="PRO_5047119208" evidence="3">
    <location>
        <begin position="30"/>
        <end position="1391"/>
    </location>
</feature>
<feature type="signal peptide" evidence="3">
    <location>
        <begin position="1"/>
        <end position="29"/>
    </location>
</feature>
<dbReference type="InterPro" id="IPR006530">
    <property type="entry name" value="YD"/>
</dbReference>
<feature type="domain" description="Teneurin-like YD-shell" evidence="5">
    <location>
        <begin position="261"/>
        <end position="415"/>
    </location>
</feature>
<proteinExistence type="predicted"/>
<dbReference type="NCBIfam" id="TIGR01643">
    <property type="entry name" value="YD_repeat_2x"/>
    <property type="match status" value="9"/>
</dbReference>
<feature type="domain" description="Teneurin-like YD-shell" evidence="5">
    <location>
        <begin position="523"/>
        <end position="666"/>
    </location>
</feature>
<feature type="compositionally biased region" description="Basic and acidic residues" evidence="2">
    <location>
        <begin position="1125"/>
        <end position="1135"/>
    </location>
</feature>
<dbReference type="InterPro" id="IPR022385">
    <property type="entry name" value="Rhs_assc_core"/>
</dbReference>
<feature type="domain" description="DUF6531" evidence="4">
    <location>
        <begin position="164"/>
        <end position="240"/>
    </location>
</feature>
<dbReference type="PANTHER" id="PTHR32305:SF15">
    <property type="entry name" value="PROTEIN RHSA-RELATED"/>
    <property type="match status" value="1"/>
</dbReference>
<dbReference type="PANTHER" id="PTHR32305">
    <property type="match status" value="1"/>
</dbReference>
<dbReference type="Gene3D" id="2.180.10.10">
    <property type="entry name" value="RHS repeat-associated core"/>
    <property type="match status" value="3"/>
</dbReference>
<dbReference type="RefSeq" id="WP_239795784.1">
    <property type="nucleotide sequence ID" value="NZ_OU912926.1"/>
</dbReference>